<dbReference type="PANTHER" id="PTHR46501:SF2">
    <property type="entry name" value="MYOMEGALIN"/>
    <property type="match status" value="1"/>
</dbReference>
<dbReference type="Ensembl" id="ENSNMLT00000029214.1">
    <property type="protein sequence ID" value="ENSNMLP00000026147.1"/>
    <property type="gene ID" value="ENSNMLG00000016668.1"/>
</dbReference>
<dbReference type="GO" id="GO:1903358">
    <property type="term" value="P:regulation of Golgi organization"/>
    <property type="evidence" value="ECO:0007669"/>
    <property type="project" value="TreeGrafter"/>
</dbReference>
<dbReference type="GO" id="GO:0005794">
    <property type="term" value="C:Golgi apparatus"/>
    <property type="evidence" value="ECO:0007669"/>
    <property type="project" value="TreeGrafter"/>
</dbReference>
<sequence>MSDPQGTRSGSKRSKELQELMERVASLETQLRNSRKDGKGQSEDTKCATWPGKYNSLIQAQARELSHLRQRIREGQGVCHILTQHLGDTTKTFEELLRSNDIDYYMGQSFREQLSQSTTLAQRVVAKISGSEKALTNLYCPKNEYMLTFNDAFRRLYRGL</sequence>
<dbReference type="AlphaFoldDB" id="A0A8C6TSZ1"/>
<keyword evidence="2" id="KW-1185">Reference proteome</keyword>
<proteinExistence type="predicted"/>
<reference evidence="1" key="2">
    <citation type="submission" date="2025-09" db="UniProtKB">
        <authorList>
            <consortium name="Ensembl"/>
        </authorList>
    </citation>
    <scope>IDENTIFICATION</scope>
</reference>
<dbReference type="GO" id="GO:0005813">
    <property type="term" value="C:centrosome"/>
    <property type="evidence" value="ECO:0007669"/>
    <property type="project" value="TreeGrafter"/>
</dbReference>
<accession>A0A8C6TSZ1</accession>
<dbReference type="GO" id="GO:0007098">
    <property type="term" value="P:centrosome cycle"/>
    <property type="evidence" value="ECO:0007669"/>
    <property type="project" value="TreeGrafter"/>
</dbReference>
<dbReference type="GO" id="GO:0090063">
    <property type="term" value="P:positive regulation of microtubule nucleation"/>
    <property type="evidence" value="ECO:0007669"/>
    <property type="project" value="TreeGrafter"/>
</dbReference>
<name>A0A8C6TSZ1_9GOBI</name>
<dbReference type="PANTHER" id="PTHR46501">
    <property type="entry name" value="MYOMEGALIN"/>
    <property type="match status" value="1"/>
</dbReference>
<dbReference type="GO" id="GO:0060090">
    <property type="term" value="F:molecular adaptor activity"/>
    <property type="evidence" value="ECO:0007669"/>
    <property type="project" value="TreeGrafter"/>
</dbReference>
<dbReference type="Proteomes" id="UP000694523">
    <property type="component" value="Unplaced"/>
</dbReference>
<evidence type="ECO:0000313" key="2">
    <source>
        <dbReference type="Proteomes" id="UP000694523"/>
    </source>
</evidence>
<reference evidence="1" key="1">
    <citation type="submission" date="2025-08" db="UniProtKB">
        <authorList>
            <consortium name="Ensembl"/>
        </authorList>
    </citation>
    <scope>IDENTIFICATION</scope>
</reference>
<evidence type="ECO:0000313" key="1">
    <source>
        <dbReference type="Ensembl" id="ENSNMLP00000026147.1"/>
    </source>
</evidence>
<protein>
    <submittedName>
        <fullName evidence="1">Uncharacterized protein</fullName>
    </submittedName>
</protein>
<dbReference type="InterPro" id="IPR052593">
    <property type="entry name" value="MT-associated_AKAP9-binding"/>
</dbReference>
<organism evidence="1 2">
    <name type="scientific">Neogobius melanostomus</name>
    <name type="common">round goby</name>
    <dbReference type="NCBI Taxonomy" id="47308"/>
    <lineage>
        <taxon>Eukaryota</taxon>
        <taxon>Metazoa</taxon>
        <taxon>Chordata</taxon>
        <taxon>Craniata</taxon>
        <taxon>Vertebrata</taxon>
        <taxon>Euteleostomi</taxon>
        <taxon>Actinopterygii</taxon>
        <taxon>Neopterygii</taxon>
        <taxon>Teleostei</taxon>
        <taxon>Neoteleostei</taxon>
        <taxon>Acanthomorphata</taxon>
        <taxon>Gobiaria</taxon>
        <taxon>Gobiiformes</taxon>
        <taxon>Gobioidei</taxon>
        <taxon>Gobiidae</taxon>
        <taxon>Benthophilinae</taxon>
        <taxon>Neogobiini</taxon>
        <taxon>Neogobius</taxon>
    </lineage>
</organism>